<dbReference type="RefSeq" id="WP_169492576.1">
    <property type="nucleotide sequence ID" value="NZ_JABBGM010000002.1"/>
</dbReference>
<proteinExistence type="predicted"/>
<gene>
    <name evidence="2" type="ORF">HHL27_06610</name>
</gene>
<keyword evidence="1" id="KW-1133">Transmembrane helix</keyword>
<dbReference type="Proteomes" id="UP000583556">
    <property type="component" value="Unassembled WGS sequence"/>
</dbReference>
<evidence type="ECO:0000313" key="2">
    <source>
        <dbReference type="EMBL" id="NML93341.1"/>
    </source>
</evidence>
<feature type="transmembrane region" description="Helical" evidence="1">
    <location>
        <begin position="122"/>
        <end position="141"/>
    </location>
</feature>
<name>A0A7Y0BMR0_9SPHN</name>
<sequence>MAFIGCGLWLGSSFLPLFGGAAKHAVRCRGRTFSGRFDDCFSDYLPLLELMAPLAALALLWFFARFAFAVWAPEPEARTMPWRMASADGTLVYHPGYLVLSAIGCAWALWRAVLYPLDPHTFPFITFWLVFACWFGAAAWASGFRARLNCGD</sequence>
<protein>
    <submittedName>
        <fullName evidence="2">Uncharacterized protein</fullName>
    </submittedName>
</protein>
<organism evidence="2 3">
    <name type="scientific">Novosphingobium olei</name>
    <dbReference type="NCBI Taxonomy" id="2728851"/>
    <lineage>
        <taxon>Bacteria</taxon>
        <taxon>Pseudomonadati</taxon>
        <taxon>Pseudomonadota</taxon>
        <taxon>Alphaproteobacteria</taxon>
        <taxon>Sphingomonadales</taxon>
        <taxon>Sphingomonadaceae</taxon>
        <taxon>Novosphingobium</taxon>
    </lineage>
</organism>
<keyword evidence="3" id="KW-1185">Reference proteome</keyword>
<evidence type="ECO:0000256" key="1">
    <source>
        <dbReference type="SAM" id="Phobius"/>
    </source>
</evidence>
<evidence type="ECO:0000313" key="3">
    <source>
        <dbReference type="Proteomes" id="UP000583556"/>
    </source>
</evidence>
<comment type="caution">
    <text evidence="2">The sequence shown here is derived from an EMBL/GenBank/DDBJ whole genome shotgun (WGS) entry which is preliminary data.</text>
</comment>
<keyword evidence="1" id="KW-0472">Membrane</keyword>
<accession>A0A7Y0BMR0</accession>
<dbReference type="EMBL" id="JABBGM010000002">
    <property type="protein sequence ID" value="NML93341.1"/>
    <property type="molecule type" value="Genomic_DNA"/>
</dbReference>
<feature type="transmembrane region" description="Helical" evidence="1">
    <location>
        <begin position="91"/>
        <end position="110"/>
    </location>
</feature>
<feature type="transmembrane region" description="Helical" evidence="1">
    <location>
        <begin position="52"/>
        <end position="71"/>
    </location>
</feature>
<dbReference type="AlphaFoldDB" id="A0A7Y0BMR0"/>
<reference evidence="2 3" key="1">
    <citation type="submission" date="2020-04" db="EMBL/GenBank/DDBJ databases">
        <title>Novosphingobium sp. TW-4 isolated from soil.</title>
        <authorList>
            <person name="Dahal R.H."/>
            <person name="Chaudhary D.K."/>
        </authorList>
    </citation>
    <scope>NUCLEOTIDE SEQUENCE [LARGE SCALE GENOMIC DNA]</scope>
    <source>
        <strain evidence="2 3">TW-4</strain>
    </source>
</reference>
<keyword evidence="1" id="KW-0812">Transmembrane</keyword>